<proteinExistence type="predicted"/>
<evidence type="ECO:0000259" key="2">
    <source>
        <dbReference type="Pfam" id="PF13387"/>
    </source>
</evidence>
<feature type="transmembrane region" description="Helical" evidence="1">
    <location>
        <begin position="356"/>
        <end position="377"/>
    </location>
</feature>
<evidence type="ECO:0000256" key="1">
    <source>
        <dbReference type="SAM" id="Phobius"/>
    </source>
</evidence>
<dbReference type="Proteomes" id="UP000005234">
    <property type="component" value="Chromosome"/>
</dbReference>
<keyword evidence="4" id="KW-1185">Reference proteome</keyword>
<feature type="transmembrane region" description="Helical" evidence="1">
    <location>
        <begin position="325"/>
        <end position="344"/>
    </location>
</feature>
<dbReference type="EMBL" id="CP003350">
    <property type="protein sequence ID" value="AFC86626.1"/>
    <property type="molecule type" value="Genomic_DNA"/>
</dbReference>
<sequence>MAIERASARQLPGGFRLIALLCLWLGLMMPAVAGIVDAPPQALQVALITYGPGETYWERFGHDAIEVRDTLSGQTITFNYGVFDFDEKGFLLNFARGRMRYMMDAEPAAEDNQGYIDAGRSVTRQILDLQPAQVEKLRQFLLWNLQPENLRYRYDYFQSNCATRVRDALDLALDGRIASVLKSRPGGDTYRQQTDRLMAAQPWLMLLLDLGLGPFADQPLNAWQASFLPEVLSSQLATATLADGRPVISRREVIAKARLAPPPAQPPRLLWPMLLAGIGYALALYLAARCWRPGLLLLGSLFLIPAGLCGVLLAALWGLTGHYAAWYNANLLLFNPLAWLWLLPLWRPASGGGLRIWLPPLQLAALLLALALHVTGISSQHNGHWLGFAIPVWTALILILRRRRPR</sequence>
<evidence type="ECO:0000313" key="3">
    <source>
        <dbReference type="EMBL" id="AFC86626.1"/>
    </source>
</evidence>
<dbReference type="STRING" id="767434.Fraau_2250"/>
<feature type="transmembrane region" description="Helical" evidence="1">
    <location>
        <begin position="383"/>
        <end position="400"/>
    </location>
</feature>
<keyword evidence="1" id="KW-0812">Transmembrane</keyword>
<dbReference type="Pfam" id="PF13387">
    <property type="entry name" value="Lnb_N"/>
    <property type="match status" value="1"/>
</dbReference>
<keyword evidence="1" id="KW-1133">Transmembrane helix</keyword>
<dbReference type="KEGG" id="fau:Fraau_2250"/>
<accession>H8L547</accession>
<feature type="transmembrane region" description="Helical" evidence="1">
    <location>
        <begin position="269"/>
        <end position="288"/>
    </location>
</feature>
<dbReference type="RefSeq" id="WP_014403629.1">
    <property type="nucleotide sequence ID" value="NC_017033.1"/>
</dbReference>
<feature type="domain" description="Lnb N-terminal periplasmic" evidence="2">
    <location>
        <begin position="39"/>
        <end position="180"/>
    </location>
</feature>
<feature type="transmembrane region" description="Helical" evidence="1">
    <location>
        <begin position="295"/>
        <end position="319"/>
    </location>
</feature>
<dbReference type="OrthoDB" id="319167at2"/>
<name>H8L547_FRAAD</name>
<dbReference type="InterPro" id="IPR025178">
    <property type="entry name" value="Lnb_N"/>
</dbReference>
<gene>
    <name evidence="3" type="ordered locus">Fraau_2250</name>
</gene>
<keyword evidence="1" id="KW-0472">Membrane</keyword>
<protein>
    <recommendedName>
        <fullName evidence="2">Lnb N-terminal periplasmic domain-containing protein</fullName>
    </recommendedName>
</protein>
<organism evidence="3 4">
    <name type="scientific">Frateuria aurantia (strain ATCC 33424 / DSM 6220 / KCTC 2777 / LMG 1558 / NBRC 3245 / NCIMB 13370)</name>
    <name type="common">Acetobacter aurantius</name>
    <dbReference type="NCBI Taxonomy" id="767434"/>
    <lineage>
        <taxon>Bacteria</taxon>
        <taxon>Pseudomonadati</taxon>
        <taxon>Pseudomonadota</taxon>
        <taxon>Gammaproteobacteria</taxon>
        <taxon>Lysobacterales</taxon>
        <taxon>Rhodanobacteraceae</taxon>
        <taxon>Frateuria</taxon>
    </lineage>
</organism>
<dbReference type="AlphaFoldDB" id="H8L547"/>
<evidence type="ECO:0000313" key="4">
    <source>
        <dbReference type="Proteomes" id="UP000005234"/>
    </source>
</evidence>
<dbReference type="eggNOG" id="ENOG502Z87C">
    <property type="taxonomic scope" value="Bacteria"/>
</dbReference>
<dbReference type="HOGENOM" id="CLU_052983_0_0_6"/>
<reference evidence="3" key="1">
    <citation type="submission" date="2012-02" db="EMBL/GenBank/DDBJ databases">
        <title>The complete genome of Frateuria aurantia DSM 6220.</title>
        <authorList>
            <consortium name="US DOE Joint Genome Institute (JGI-PGF)"/>
            <person name="Lucas S."/>
            <person name="Copeland A."/>
            <person name="Lapidus A."/>
            <person name="Glavina del Rio T."/>
            <person name="Dalin E."/>
            <person name="Tice H."/>
            <person name="Bruce D."/>
            <person name="Goodwin L."/>
            <person name="Pitluck S."/>
            <person name="Peters L."/>
            <person name="Ovchinnikova G."/>
            <person name="Teshima H."/>
            <person name="Kyrpides N."/>
            <person name="Mavromatis K."/>
            <person name="Ivanova N."/>
            <person name="Brettin T."/>
            <person name="Detter J.C."/>
            <person name="Han C."/>
            <person name="Larimer F."/>
            <person name="Land M."/>
            <person name="Hauser L."/>
            <person name="Markowitz V."/>
            <person name="Cheng J.-F."/>
            <person name="Hugenholtz P."/>
            <person name="Woyke T."/>
            <person name="Wu D."/>
            <person name="Brambilla E."/>
            <person name="Klenk H.-P."/>
            <person name="Eisen J.A."/>
        </authorList>
    </citation>
    <scope>NUCLEOTIDE SEQUENCE</scope>
    <source>
        <strain evidence="3">DSM 6220</strain>
    </source>
</reference>